<keyword evidence="2" id="KW-1133">Transmembrane helix</keyword>
<dbReference type="AlphaFoldDB" id="A0AAU9G1R7"/>
<evidence type="ECO:0000313" key="3">
    <source>
        <dbReference type="EMBL" id="BFG02387.1"/>
    </source>
</evidence>
<dbReference type="Proteomes" id="UP001500889">
    <property type="component" value="Chromosome A"/>
</dbReference>
<evidence type="ECO:0000313" key="7">
    <source>
        <dbReference type="EMBL" id="BFG02396.1"/>
    </source>
</evidence>
<name>A0AAU9G1R7_DROMD</name>
<dbReference type="EMBL" id="AP029266">
    <property type="protein sequence ID" value="BFG02394.1"/>
    <property type="molecule type" value="Genomic_DNA"/>
</dbReference>
<proteinExistence type="predicted"/>
<keyword evidence="2" id="KW-0812">Transmembrane</keyword>
<reference evidence="3 9" key="1">
    <citation type="submission" date="2024-02" db="EMBL/GenBank/DDBJ databases">
        <title>A chromosome-level genome assembly of Drosophila madeirensis, a fruit fly species endemic to Madeira island.</title>
        <authorList>
            <person name="Tomihara K."/>
            <person name="Llopart A."/>
            <person name="Yamamoto D."/>
        </authorList>
    </citation>
    <scope>NUCLEOTIDE SEQUENCE [LARGE SCALE GENOMIC DNA]</scope>
    <source>
        <strain evidence="3 9">RF1</strain>
    </source>
</reference>
<keyword evidence="1" id="KW-0175">Coiled coil</keyword>
<dbReference type="EMBL" id="AP029266">
    <property type="protein sequence ID" value="BFG02390.1"/>
    <property type="molecule type" value="Genomic_DNA"/>
</dbReference>
<gene>
    <name evidence="3" type="ORF">DMAD_01898</name>
    <name evidence="4" type="ORF">DMAD_01901</name>
    <name evidence="5" type="ORF">DMAD_01903</name>
    <name evidence="6" type="ORF">DMAD_01905</name>
    <name evidence="7" type="ORF">DMAD_01907</name>
    <name evidence="8" type="ORF">DMAD_01909</name>
</gene>
<dbReference type="EMBL" id="AP029266">
    <property type="protein sequence ID" value="BFG02396.1"/>
    <property type="molecule type" value="Genomic_DNA"/>
</dbReference>
<accession>A0AAU9G1R7</accession>
<evidence type="ECO:0000313" key="9">
    <source>
        <dbReference type="Proteomes" id="UP001500889"/>
    </source>
</evidence>
<feature type="coiled-coil region" evidence="1">
    <location>
        <begin position="30"/>
        <end position="61"/>
    </location>
</feature>
<evidence type="ECO:0000256" key="2">
    <source>
        <dbReference type="SAM" id="Phobius"/>
    </source>
</evidence>
<evidence type="ECO:0000313" key="6">
    <source>
        <dbReference type="EMBL" id="BFG02394.1"/>
    </source>
</evidence>
<protein>
    <submittedName>
        <fullName evidence="3">Uncharacterized protein</fullName>
    </submittedName>
</protein>
<feature type="transmembrane region" description="Helical" evidence="2">
    <location>
        <begin position="89"/>
        <end position="107"/>
    </location>
</feature>
<evidence type="ECO:0000313" key="8">
    <source>
        <dbReference type="EMBL" id="BFG02398.1"/>
    </source>
</evidence>
<sequence length="108" mass="12499">MELRSSAYRRLVAKPQDAGVYEEGMPYGGLKQLAQAVEMSAQEANEDEEKLHFERARYESELEFLSSQPMDQSTNQPCCRRRLVPRLRIWMWISHSLIAIVLLVGPFN</sequence>
<dbReference type="EMBL" id="AP029266">
    <property type="protein sequence ID" value="BFG02392.1"/>
    <property type="molecule type" value="Genomic_DNA"/>
</dbReference>
<evidence type="ECO:0000313" key="4">
    <source>
        <dbReference type="EMBL" id="BFG02390.1"/>
    </source>
</evidence>
<keyword evidence="9" id="KW-1185">Reference proteome</keyword>
<evidence type="ECO:0000313" key="5">
    <source>
        <dbReference type="EMBL" id="BFG02392.1"/>
    </source>
</evidence>
<dbReference type="EMBL" id="AP029266">
    <property type="protein sequence ID" value="BFG02387.1"/>
    <property type="molecule type" value="Genomic_DNA"/>
</dbReference>
<keyword evidence="2" id="KW-0472">Membrane</keyword>
<evidence type="ECO:0000256" key="1">
    <source>
        <dbReference type="SAM" id="Coils"/>
    </source>
</evidence>
<organism evidence="3 9">
    <name type="scientific">Drosophila madeirensis</name>
    <name type="common">Fruit fly</name>
    <dbReference type="NCBI Taxonomy" id="30013"/>
    <lineage>
        <taxon>Eukaryota</taxon>
        <taxon>Metazoa</taxon>
        <taxon>Ecdysozoa</taxon>
        <taxon>Arthropoda</taxon>
        <taxon>Hexapoda</taxon>
        <taxon>Insecta</taxon>
        <taxon>Pterygota</taxon>
        <taxon>Neoptera</taxon>
        <taxon>Endopterygota</taxon>
        <taxon>Diptera</taxon>
        <taxon>Brachycera</taxon>
        <taxon>Muscomorpha</taxon>
        <taxon>Ephydroidea</taxon>
        <taxon>Drosophilidae</taxon>
        <taxon>Drosophila</taxon>
        <taxon>Sophophora</taxon>
    </lineage>
</organism>
<dbReference type="EMBL" id="AP029266">
    <property type="protein sequence ID" value="BFG02398.1"/>
    <property type="molecule type" value="Genomic_DNA"/>
</dbReference>